<dbReference type="AlphaFoldDB" id="A0A9N9QXD6"/>
<accession>A0A9N9QXD6</accession>
<dbReference type="Proteomes" id="UP001153714">
    <property type="component" value="Chromosome 13"/>
</dbReference>
<proteinExistence type="predicted"/>
<evidence type="ECO:0000313" key="2">
    <source>
        <dbReference type="EMBL" id="CAG9785234.1"/>
    </source>
</evidence>
<feature type="region of interest" description="Disordered" evidence="1">
    <location>
        <begin position="941"/>
        <end position="973"/>
    </location>
</feature>
<sequence length="1069" mass="119376">MHNNTADEVLNVLFLIPASHISVSIPHDFDPEKHVGKNTIRPPYEAFNQARPFHYSLWNQHPSNEGSYSHLQRQNPEYPNINHDGHYFNGFQEYVPNDAQQTQQGQIPKGYLTQQSQQGFSGPIDHNLPIPVERSNFNIQSRPNQKTTENSLPKQQSNLPIEYGYPTSNFQNSFLTGTKKWSILPQTLQQDVSDPFNKIPIKPYKLNSPVVPNRRIHKIPENVFIDPNEQYIYPKNIEQSYNIRQSPIVSSLLKNNRHVNKPEVVTTTTNTVAGSFVPPIPSRPDGDTITSKLTDYKIIPPVEIKEFKIPPVASVKFEDRDFASASNPVETRLIKPPNYKVQQLIADSNIRNVLSTTKHEKRYLVIYPNGTVGHIDRLETIAQSNPNYVLINSGDIIKTPIPKEQKVQESKVRTKPIREIVFNKLQSVSMGTPMVNITSPSKKLLSLISVSAVPITNSAQPEILEHISLKKQPTNMLLPISTRNITNLVLNSTSLPQNELVPPINLKTMNVTLESPQTKTFLVTNSTMIEEEPKEKVKPTLLQNLKPVKNITKDASIDSLAPYHEPTEVYGKNKTRDEITSSSISSKDNNLPVDKVVAVSTDNENAIVSTPSRILEIPILRDANHNNEQPNNASDFSNVTSNLMISAQVKTKPLVENTKPTLSPKPKPIIIYGSNVTRDTSTESSASDQESIEAYGKNVTEKDIENPIENHANINKKEVIANKSSEVPSLPVHKDVTISVDSESSIKSESSPILPVLQNANDNKELPTKTSISKQISEELEILDKIPVLSEGNLTLPRTVEPLIDVNQKIVSPAKEINSKQTSENPKITEDSIASPSIVIPNITSADYGNSTRIIEPPLTVNQTITPSIEKINSRQTVNSKAPEDSIFDSEVLSNPTAEASLINHVLESPLDAKQKIEPLIEENSKQTLKIPEISEPPKIANQSIIVDSSKNTTDMPSKPETKESFKIPEGDLDISQIKSNEKPDIWIRTADGNILDKLTDHSKDYDVVYFFQIHSQPKIENDTTRTIYPNGTIVEETTKSVWENEEGPPIVTKSTRVINPEDNLNKKT</sequence>
<reference evidence="2" key="2">
    <citation type="submission" date="2022-10" db="EMBL/GenBank/DDBJ databases">
        <authorList>
            <consortium name="ENA_rothamsted_submissions"/>
            <consortium name="culmorum"/>
            <person name="King R."/>
        </authorList>
    </citation>
    <scope>NUCLEOTIDE SEQUENCE</scope>
</reference>
<evidence type="ECO:0000313" key="3">
    <source>
        <dbReference type="Proteomes" id="UP001153714"/>
    </source>
</evidence>
<dbReference type="EMBL" id="OU893344">
    <property type="protein sequence ID" value="CAG9785234.1"/>
    <property type="molecule type" value="Genomic_DNA"/>
</dbReference>
<feature type="compositionally biased region" description="Basic and acidic residues" evidence="1">
    <location>
        <begin position="958"/>
        <end position="970"/>
    </location>
</feature>
<reference evidence="2" key="1">
    <citation type="submission" date="2021-12" db="EMBL/GenBank/DDBJ databases">
        <authorList>
            <person name="King R."/>
        </authorList>
    </citation>
    <scope>NUCLEOTIDE SEQUENCE</scope>
</reference>
<feature type="compositionally biased region" description="Polar residues" evidence="1">
    <location>
        <begin position="941"/>
        <end position="956"/>
    </location>
</feature>
<protein>
    <submittedName>
        <fullName evidence="2">Uncharacterized protein</fullName>
    </submittedName>
</protein>
<keyword evidence="3" id="KW-1185">Reference proteome</keyword>
<evidence type="ECO:0000256" key="1">
    <source>
        <dbReference type="SAM" id="MobiDB-lite"/>
    </source>
</evidence>
<name>A0A9N9QXD6_9NEOP</name>
<gene>
    <name evidence="2" type="ORF">DIATSA_LOCUS3282</name>
</gene>
<organism evidence="2 3">
    <name type="scientific">Diatraea saccharalis</name>
    <name type="common">sugarcane borer</name>
    <dbReference type="NCBI Taxonomy" id="40085"/>
    <lineage>
        <taxon>Eukaryota</taxon>
        <taxon>Metazoa</taxon>
        <taxon>Ecdysozoa</taxon>
        <taxon>Arthropoda</taxon>
        <taxon>Hexapoda</taxon>
        <taxon>Insecta</taxon>
        <taxon>Pterygota</taxon>
        <taxon>Neoptera</taxon>
        <taxon>Endopterygota</taxon>
        <taxon>Lepidoptera</taxon>
        <taxon>Glossata</taxon>
        <taxon>Ditrysia</taxon>
        <taxon>Pyraloidea</taxon>
        <taxon>Crambidae</taxon>
        <taxon>Crambinae</taxon>
        <taxon>Diatraea</taxon>
    </lineage>
</organism>
<dbReference type="OrthoDB" id="7432491at2759"/>
<feature type="region of interest" description="Disordered" evidence="1">
    <location>
        <begin position="1045"/>
        <end position="1069"/>
    </location>
</feature>